<dbReference type="EMBL" id="CP023445">
    <property type="protein sequence ID" value="ATE55517.1"/>
    <property type="molecule type" value="Genomic_DNA"/>
</dbReference>
<sequence>MLLLIGPALLPPVGYLIGVVLVVTSPRWSVAARLLFVVAPAVLVSGYFVGSLAQGAWYSFSDLVDDPYGAVGSFLSTWLSVLLCTALQVTALILQWHRAGSRPVTA</sequence>
<dbReference type="Proteomes" id="UP000218505">
    <property type="component" value="Chromosome"/>
</dbReference>
<accession>A0A290Z925</accession>
<dbReference type="KEGG" id="apre:CNX65_21365"/>
<feature type="transmembrane region" description="Helical" evidence="1">
    <location>
        <begin position="70"/>
        <end position="94"/>
    </location>
</feature>
<feature type="transmembrane region" description="Helical" evidence="1">
    <location>
        <begin position="30"/>
        <end position="50"/>
    </location>
</feature>
<reference evidence="2" key="1">
    <citation type="submission" date="2017-09" db="EMBL/GenBank/DDBJ databases">
        <title>Complete Genome Sequence of ansamitocin-producing Bacterium Actinosynnema pretiosum X47.</title>
        <authorList>
            <person name="Cao G."/>
            <person name="Zong G."/>
            <person name="Zhong C."/>
            <person name="Fu J."/>
        </authorList>
    </citation>
    <scope>NUCLEOTIDE SEQUENCE [LARGE SCALE GENOMIC DNA]</scope>
    <source>
        <strain evidence="2">X47</strain>
    </source>
</reference>
<name>A0A290Z925_9PSEU</name>
<dbReference type="RefSeq" id="WP_096495350.1">
    <property type="nucleotide sequence ID" value="NZ_CP023445.1"/>
</dbReference>
<keyword evidence="1" id="KW-0472">Membrane</keyword>
<dbReference type="AlphaFoldDB" id="A0A290Z925"/>
<protein>
    <submittedName>
        <fullName evidence="2">Uncharacterized protein</fullName>
    </submittedName>
</protein>
<evidence type="ECO:0000256" key="1">
    <source>
        <dbReference type="SAM" id="Phobius"/>
    </source>
</evidence>
<organism evidence="2 3">
    <name type="scientific">Actinosynnema pretiosum</name>
    <dbReference type="NCBI Taxonomy" id="42197"/>
    <lineage>
        <taxon>Bacteria</taxon>
        <taxon>Bacillati</taxon>
        <taxon>Actinomycetota</taxon>
        <taxon>Actinomycetes</taxon>
        <taxon>Pseudonocardiales</taxon>
        <taxon>Pseudonocardiaceae</taxon>
        <taxon>Actinosynnema</taxon>
    </lineage>
</organism>
<feature type="transmembrane region" description="Helical" evidence="1">
    <location>
        <begin position="6"/>
        <end position="23"/>
    </location>
</feature>
<evidence type="ECO:0000313" key="3">
    <source>
        <dbReference type="Proteomes" id="UP000218505"/>
    </source>
</evidence>
<gene>
    <name evidence="2" type="ORF">CNX65_21365</name>
</gene>
<proteinExistence type="predicted"/>
<keyword evidence="1" id="KW-0812">Transmembrane</keyword>
<keyword evidence="3" id="KW-1185">Reference proteome</keyword>
<keyword evidence="1" id="KW-1133">Transmembrane helix</keyword>
<evidence type="ECO:0000313" key="2">
    <source>
        <dbReference type="EMBL" id="ATE55517.1"/>
    </source>
</evidence>